<feature type="compositionally biased region" description="Polar residues" evidence="1">
    <location>
        <begin position="1"/>
        <end position="20"/>
    </location>
</feature>
<dbReference type="EMBL" id="BLJN01000002">
    <property type="protein sequence ID" value="GFE80860.1"/>
    <property type="molecule type" value="Genomic_DNA"/>
</dbReference>
<sequence>MDATLANQIDRNTGNRNGDSADTGGVSSAGEVEACSIPQWYAMTVAVATPRLHEKVAARKEATEDGDLERGHRVTQRASMIISQVTVVGKAGDPNYVQQVTCGSHQLKADEPKDRDGGDAGPAPFDYLLAALGSCTSITLRMYADRKGWDLGSVTVTLDYRRTKDAAPSIRRDVSVSAPISEEQRARLADIIERTPVTLAIKQGVQVASNVAVA</sequence>
<name>A0A829YC36_9GAMM</name>
<accession>A0A829YC36</accession>
<dbReference type="Pfam" id="PF02566">
    <property type="entry name" value="OsmC"/>
    <property type="match status" value="1"/>
</dbReference>
<feature type="region of interest" description="Disordered" evidence="1">
    <location>
        <begin position="1"/>
        <end position="28"/>
    </location>
</feature>
<dbReference type="InterPro" id="IPR015946">
    <property type="entry name" value="KH_dom-like_a/b"/>
</dbReference>
<organism evidence="2 3">
    <name type="scientific">Steroidobacter agaridevorans</name>
    <dbReference type="NCBI Taxonomy" id="2695856"/>
    <lineage>
        <taxon>Bacteria</taxon>
        <taxon>Pseudomonadati</taxon>
        <taxon>Pseudomonadota</taxon>
        <taxon>Gammaproteobacteria</taxon>
        <taxon>Steroidobacterales</taxon>
        <taxon>Steroidobacteraceae</taxon>
        <taxon>Steroidobacter</taxon>
    </lineage>
</organism>
<keyword evidence="3" id="KW-1185">Reference proteome</keyword>
<evidence type="ECO:0000313" key="3">
    <source>
        <dbReference type="Proteomes" id="UP000445000"/>
    </source>
</evidence>
<dbReference type="Gene3D" id="3.30.300.20">
    <property type="match status" value="1"/>
</dbReference>
<dbReference type="SUPFAM" id="SSF82784">
    <property type="entry name" value="OsmC-like"/>
    <property type="match status" value="1"/>
</dbReference>
<dbReference type="InterPro" id="IPR036102">
    <property type="entry name" value="OsmC/Ohrsf"/>
</dbReference>
<evidence type="ECO:0000313" key="2">
    <source>
        <dbReference type="EMBL" id="GFE80860.1"/>
    </source>
</evidence>
<evidence type="ECO:0008006" key="4">
    <source>
        <dbReference type="Google" id="ProtNLM"/>
    </source>
</evidence>
<dbReference type="AlphaFoldDB" id="A0A829YC36"/>
<evidence type="ECO:0000256" key="1">
    <source>
        <dbReference type="SAM" id="MobiDB-lite"/>
    </source>
</evidence>
<dbReference type="PANTHER" id="PTHR39624">
    <property type="entry name" value="PROTEIN INVOLVED IN RIMO-MEDIATED BETA-METHYLTHIOLATION OF RIBOSOMAL PROTEIN S12 YCAO"/>
    <property type="match status" value="1"/>
</dbReference>
<reference evidence="3" key="1">
    <citation type="submission" date="2020-01" db="EMBL/GenBank/DDBJ databases">
        <title>'Steroidobacter agaridevorans' sp. nov., agar-degrading bacteria isolated from rhizosphere soils.</title>
        <authorList>
            <person name="Ikenaga M."/>
            <person name="Kataoka M."/>
            <person name="Murouchi A."/>
            <person name="Katsuragi S."/>
            <person name="Sakai M."/>
        </authorList>
    </citation>
    <scope>NUCLEOTIDE SEQUENCE [LARGE SCALE GENOMIC DNA]</scope>
    <source>
        <strain evidence="3">YU21-B</strain>
    </source>
</reference>
<comment type="caution">
    <text evidence="2">The sequence shown here is derived from an EMBL/GenBank/DDBJ whole genome shotgun (WGS) entry which is preliminary data.</text>
</comment>
<gene>
    <name evidence="2" type="ORF">GCM10011487_28600</name>
</gene>
<dbReference type="Proteomes" id="UP000445000">
    <property type="component" value="Unassembled WGS sequence"/>
</dbReference>
<proteinExistence type="predicted"/>
<protein>
    <recommendedName>
        <fullName evidence="4">Osmotically inducible protein C</fullName>
    </recommendedName>
</protein>
<dbReference type="PANTHER" id="PTHR39624:SF2">
    <property type="entry name" value="OSMC-LIKE PROTEIN"/>
    <property type="match status" value="1"/>
</dbReference>
<dbReference type="InterPro" id="IPR003718">
    <property type="entry name" value="OsmC/Ohr_fam"/>
</dbReference>